<keyword evidence="2 5" id="KW-0808">Transferase</keyword>
<keyword evidence="1 2" id="KW-0784">Thiamine biosynthesis</keyword>
<dbReference type="PANTHER" id="PTHR30270:SF0">
    <property type="entry name" value="THIAMINE-MONOPHOSPHATE KINASE"/>
    <property type="match status" value="1"/>
</dbReference>
<comment type="similarity">
    <text evidence="2">Belongs to the thiamine-monophosphate kinase family.</text>
</comment>
<dbReference type="GO" id="GO:0009228">
    <property type="term" value="P:thiamine biosynthetic process"/>
    <property type="evidence" value="ECO:0007669"/>
    <property type="project" value="UniProtKB-KW"/>
</dbReference>
<protein>
    <recommendedName>
        <fullName evidence="2">Thiamine-monophosphate kinase</fullName>
        <shortName evidence="2">TMP kinase</shortName>
        <shortName evidence="2">Thiamine-phosphate kinase</shortName>
        <ecNumber evidence="2">2.7.4.16</ecNumber>
    </recommendedName>
</protein>
<comment type="function">
    <text evidence="2">Catalyzes the ATP-dependent phosphorylation of thiamine-monophosphate (TMP) to form thiamine-pyrophosphate (TPP), the active form of vitamin B1.</text>
</comment>
<feature type="binding site" evidence="2">
    <location>
        <position position="48"/>
    </location>
    <ligand>
        <name>substrate</name>
    </ligand>
</feature>
<evidence type="ECO:0000313" key="6">
    <source>
        <dbReference type="Proteomes" id="UP000439914"/>
    </source>
</evidence>
<accession>A0A6I4UF69</accession>
<feature type="domain" description="PurM-like N-terminal" evidence="3">
    <location>
        <begin position="24"/>
        <end position="129"/>
    </location>
</feature>
<evidence type="ECO:0000256" key="1">
    <source>
        <dbReference type="ARBA" id="ARBA00022977"/>
    </source>
</evidence>
<evidence type="ECO:0000313" key="5">
    <source>
        <dbReference type="EMBL" id="MXP36317.1"/>
    </source>
</evidence>
<dbReference type="GO" id="GO:0005524">
    <property type="term" value="F:ATP binding"/>
    <property type="evidence" value="ECO:0007669"/>
    <property type="project" value="UniProtKB-UniRule"/>
</dbReference>
<proteinExistence type="inferred from homology"/>
<dbReference type="Gene3D" id="3.30.1330.10">
    <property type="entry name" value="PurM-like, N-terminal domain"/>
    <property type="match status" value="1"/>
</dbReference>
<evidence type="ECO:0000256" key="2">
    <source>
        <dbReference type="HAMAP-Rule" id="MF_02128"/>
    </source>
</evidence>
<comment type="pathway">
    <text evidence="2">Cofactor biosynthesis; thiamine diphosphate biosynthesis; thiamine diphosphate from thiamine phosphate: step 1/1.</text>
</comment>
<evidence type="ECO:0000259" key="3">
    <source>
        <dbReference type="Pfam" id="PF00586"/>
    </source>
</evidence>
<feature type="binding site" evidence="2">
    <location>
        <position position="39"/>
    </location>
    <ligand>
        <name>Mg(2+)</name>
        <dbReference type="ChEBI" id="CHEBI:18420"/>
        <label>4</label>
    </ligand>
</feature>
<feature type="binding site" evidence="2">
    <location>
        <begin position="111"/>
        <end position="112"/>
    </location>
    <ligand>
        <name>ATP</name>
        <dbReference type="ChEBI" id="CHEBI:30616"/>
    </ligand>
</feature>
<keyword evidence="2 5" id="KW-0418">Kinase</keyword>
<keyword evidence="2" id="KW-0460">Magnesium</keyword>
<feature type="binding site" evidence="2">
    <location>
        <position position="238"/>
    </location>
    <ligand>
        <name>substrate</name>
    </ligand>
</feature>
<dbReference type="GO" id="GO:0009030">
    <property type="term" value="F:thiamine-phosphate kinase activity"/>
    <property type="evidence" value="ECO:0007669"/>
    <property type="project" value="UniProtKB-UniRule"/>
</dbReference>
<dbReference type="InterPro" id="IPR010918">
    <property type="entry name" value="PurM-like_C_dom"/>
</dbReference>
<dbReference type="PANTHER" id="PTHR30270">
    <property type="entry name" value="THIAMINE-MONOPHOSPHATE KINASE"/>
    <property type="match status" value="1"/>
</dbReference>
<feature type="binding site" evidence="2">
    <location>
        <position position="195"/>
    </location>
    <ligand>
        <name>Mg(2+)</name>
        <dbReference type="ChEBI" id="CHEBI:18420"/>
        <label>3</label>
    </ligand>
</feature>
<organism evidence="5 6">
    <name type="scientific">Qipengyuania citrea</name>
    <dbReference type="NCBI Taxonomy" id="225971"/>
    <lineage>
        <taxon>Bacteria</taxon>
        <taxon>Pseudomonadati</taxon>
        <taxon>Pseudomonadota</taxon>
        <taxon>Alphaproteobacteria</taxon>
        <taxon>Sphingomonadales</taxon>
        <taxon>Erythrobacteraceae</taxon>
        <taxon>Qipengyuania</taxon>
    </lineage>
</organism>
<dbReference type="EC" id="2.7.4.16" evidence="2"/>
<keyword evidence="2" id="KW-0479">Metal-binding</keyword>
<dbReference type="GeneID" id="93685002"/>
<dbReference type="GO" id="GO:0009229">
    <property type="term" value="P:thiamine diphosphate biosynthetic process"/>
    <property type="evidence" value="ECO:0007669"/>
    <property type="project" value="UniProtKB-UniRule"/>
</dbReference>
<dbReference type="AlphaFoldDB" id="A0A6I4UF69"/>
<dbReference type="Pfam" id="PF02769">
    <property type="entry name" value="AIRS_C"/>
    <property type="match status" value="1"/>
</dbReference>
<dbReference type="InterPro" id="IPR036921">
    <property type="entry name" value="PurM-like_N_sf"/>
</dbReference>
<dbReference type="Pfam" id="PF00586">
    <property type="entry name" value="AIRS"/>
    <property type="match status" value="1"/>
</dbReference>
<dbReference type="CDD" id="cd02194">
    <property type="entry name" value="ThiL"/>
    <property type="match status" value="1"/>
</dbReference>
<dbReference type="HAMAP" id="MF_02128">
    <property type="entry name" value="TMP_kinase"/>
    <property type="match status" value="1"/>
</dbReference>
<dbReference type="RefSeq" id="WP_160767315.1">
    <property type="nucleotide sequence ID" value="NZ_JAUSWK010000001.1"/>
</dbReference>
<keyword evidence="2" id="KW-0547">Nucleotide-binding</keyword>
<feature type="binding site" evidence="2">
    <location>
        <position position="198"/>
    </location>
    <ligand>
        <name>Mg(2+)</name>
        <dbReference type="ChEBI" id="CHEBI:18420"/>
        <label>5</label>
    </ligand>
</feature>
<comment type="miscellaneous">
    <text evidence="2">Reaction mechanism of ThiL seems to utilize a direct, inline transfer of the gamma-phosphate of ATP to TMP rather than a phosphorylated enzyme intermediate.</text>
</comment>
<feature type="domain" description="PurM-like C-terminal" evidence="4">
    <location>
        <begin position="142"/>
        <end position="251"/>
    </location>
</feature>
<dbReference type="Proteomes" id="UP000439914">
    <property type="component" value="Unassembled WGS sequence"/>
</dbReference>
<feature type="binding site" evidence="2">
    <location>
        <position position="138"/>
    </location>
    <ligand>
        <name>ATP</name>
        <dbReference type="ChEBI" id="CHEBI:30616"/>
    </ligand>
</feature>
<comment type="caution">
    <text evidence="5">The sequence shown here is derived from an EMBL/GenBank/DDBJ whole genome shotgun (WGS) entry which is preliminary data.</text>
</comment>
<dbReference type="SUPFAM" id="SSF56042">
    <property type="entry name" value="PurM C-terminal domain-like"/>
    <property type="match status" value="1"/>
</dbReference>
<dbReference type="InterPro" id="IPR006283">
    <property type="entry name" value="ThiL-like"/>
</dbReference>
<dbReference type="InterPro" id="IPR036676">
    <property type="entry name" value="PurM-like_C_sf"/>
</dbReference>
<dbReference type="UniPathway" id="UPA00060">
    <property type="reaction ID" value="UER00142"/>
</dbReference>
<name>A0A6I4UF69_9SPHN</name>
<comment type="catalytic activity">
    <reaction evidence="2">
        <text>thiamine phosphate + ATP = thiamine diphosphate + ADP</text>
        <dbReference type="Rhea" id="RHEA:15913"/>
        <dbReference type="ChEBI" id="CHEBI:30616"/>
        <dbReference type="ChEBI" id="CHEBI:37575"/>
        <dbReference type="ChEBI" id="CHEBI:58937"/>
        <dbReference type="ChEBI" id="CHEBI:456216"/>
        <dbReference type="EC" id="2.7.4.16"/>
    </reaction>
</comment>
<feature type="binding site" evidence="2">
    <location>
        <position position="41"/>
    </location>
    <ligand>
        <name>Mg(2+)</name>
        <dbReference type="ChEBI" id="CHEBI:18420"/>
        <label>1</label>
    </ligand>
</feature>
<feature type="binding site" evidence="2">
    <location>
        <position position="25"/>
    </location>
    <ligand>
        <name>Mg(2+)</name>
        <dbReference type="ChEBI" id="CHEBI:18420"/>
        <label>3</label>
    </ligand>
</feature>
<feature type="binding site" evidence="2">
    <location>
        <position position="112"/>
    </location>
    <ligand>
        <name>Mg(2+)</name>
        <dbReference type="ChEBI" id="CHEBI:18420"/>
        <label>1</label>
    </ligand>
</feature>
<feature type="binding site" evidence="2">
    <location>
        <position position="69"/>
    </location>
    <ligand>
        <name>Mg(2+)</name>
        <dbReference type="ChEBI" id="CHEBI:18420"/>
        <label>2</label>
    </ligand>
</feature>
<feature type="binding site" evidence="2">
    <location>
        <position position="41"/>
    </location>
    <ligand>
        <name>Mg(2+)</name>
        <dbReference type="ChEBI" id="CHEBI:18420"/>
        <label>2</label>
    </ligand>
</feature>
<feature type="binding site" evidence="2">
    <location>
        <position position="69"/>
    </location>
    <ligand>
        <name>Mg(2+)</name>
        <dbReference type="ChEBI" id="CHEBI:18420"/>
        <label>4</label>
    </ligand>
</feature>
<dbReference type="SUPFAM" id="SSF55326">
    <property type="entry name" value="PurM N-terminal domain-like"/>
    <property type="match status" value="1"/>
</dbReference>
<dbReference type="PIRSF" id="PIRSF005303">
    <property type="entry name" value="Thiam_monoph_kin"/>
    <property type="match status" value="1"/>
</dbReference>
<dbReference type="EMBL" id="WTYG01000003">
    <property type="protein sequence ID" value="MXP36317.1"/>
    <property type="molecule type" value="Genomic_DNA"/>
</dbReference>
<gene>
    <name evidence="2 5" type="primary">thiL</name>
    <name evidence="5" type="ORF">GRI55_11115</name>
</gene>
<feature type="binding site" evidence="2">
    <location>
        <position position="69"/>
    </location>
    <ligand>
        <name>Mg(2+)</name>
        <dbReference type="ChEBI" id="CHEBI:18420"/>
        <label>3</label>
    </ligand>
</feature>
<keyword evidence="2" id="KW-0067">ATP-binding</keyword>
<feature type="binding site" evidence="2">
    <location>
        <position position="197"/>
    </location>
    <ligand>
        <name>ATP</name>
        <dbReference type="ChEBI" id="CHEBI:30616"/>
    </ligand>
</feature>
<dbReference type="GO" id="GO:0000287">
    <property type="term" value="F:magnesium ion binding"/>
    <property type="evidence" value="ECO:0007669"/>
    <property type="project" value="UniProtKB-UniRule"/>
</dbReference>
<reference evidence="5 6" key="1">
    <citation type="submission" date="2019-12" db="EMBL/GenBank/DDBJ databases">
        <title>Genomic-based taxomic classification of the family Erythrobacteraceae.</title>
        <authorList>
            <person name="Xu L."/>
        </authorList>
    </citation>
    <scope>NUCLEOTIDE SEQUENCE [LARGE SCALE GENOMIC DNA]</scope>
    <source>
        <strain evidence="5 6">CGMCC 1.8703</strain>
    </source>
</reference>
<dbReference type="InterPro" id="IPR016188">
    <property type="entry name" value="PurM-like_N"/>
</dbReference>
<evidence type="ECO:0000259" key="4">
    <source>
        <dbReference type="Pfam" id="PF02769"/>
    </source>
</evidence>
<comment type="caution">
    <text evidence="2">Lacks conserved residue(s) required for the propagation of feature annotation.</text>
</comment>
<dbReference type="Gene3D" id="3.90.650.10">
    <property type="entry name" value="PurM-like C-terminal domain"/>
    <property type="match status" value="1"/>
</dbReference>
<sequence>MNESAFVAALKALADTPAARGLEDDAAVLSVGGQQLVLTHDTLVEGVHVRADEDLADIAWKLVAVNLSDLAAKGARPLGVLVSHMLGDSDARFIEGLREILGEYDVALLGGDTVRAEGRRVWGCTAVGKATHAPAPDRRGARAGDAVFVTGTLGYAMLGLGDRASGSRADLAYRRPRPLVAEGIALAPHVTAMMDVSDGLLLDAWRLAHASGVELALDSAQVPVADPQKAGECMRWGDDYQLLFTAPADAALPVAAARVGTVTGGPPGLSLDGDIFPYAEGLGYRH</sequence>
<feature type="binding site" evidence="2">
    <location>
        <position position="25"/>
    </location>
    <ligand>
        <name>Mg(2+)</name>
        <dbReference type="ChEBI" id="CHEBI:18420"/>
        <label>4</label>
    </ligand>
</feature>
<dbReference type="NCBIfam" id="TIGR01379">
    <property type="entry name" value="thiL"/>
    <property type="match status" value="1"/>
</dbReference>